<feature type="transmembrane region" description="Helical" evidence="1">
    <location>
        <begin position="173"/>
        <end position="192"/>
    </location>
</feature>
<feature type="transmembrane region" description="Helical" evidence="1">
    <location>
        <begin position="20"/>
        <end position="41"/>
    </location>
</feature>
<keyword evidence="1" id="KW-0472">Membrane</keyword>
<dbReference type="AlphaFoldDB" id="A0A915YIS8"/>
<dbReference type="Proteomes" id="UP001060919">
    <property type="component" value="Chromosome"/>
</dbReference>
<dbReference type="InterPro" id="IPR034804">
    <property type="entry name" value="SQR/QFR_C/D"/>
</dbReference>
<dbReference type="Gene3D" id="1.20.1300.10">
    <property type="entry name" value="Fumarate reductase/succinate dehydrogenase, transmembrane subunit"/>
    <property type="match status" value="1"/>
</dbReference>
<dbReference type="EMBL" id="AP026867">
    <property type="protein sequence ID" value="BDS13868.1"/>
    <property type="molecule type" value="Genomic_DNA"/>
</dbReference>
<name>A0A915YIS8_9BACT</name>
<keyword evidence="3" id="KW-1185">Reference proteome</keyword>
<sequence>MKWIIDFLLSSLGKKLIMSLTGLFLCLFLVVHMLGNLQLFFPSPDGMPEGYVFNMYAYHMTHNPLIKVISYGNYFFILLHAVQGILITMYNRKAKGGSYEGKEVSDTEAKLASRNMRNLGLLIFVFIGLHMWQFWAQMHFFDMPVMAGVTEGGEEVKDLYKIVGEAFSNPLNVLFYLVALVGLAMHLLHGFWSAFQSMGLNNKKYSPIIRTVAMAYAILIPLGFATMPIVFFIMSMSAN</sequence>
<gene>
    <name evidence="2" type="ORF">AsAng_0046310</name>
</gene>
<dbReference type="InterPro" id="IPR011138">
    <property type="entry name" value="Cytochrome_b-558"/>
</dbReference>
<reference evidence="2" key="1">
    <citation type="submission" date="2022-09" db="EMBL/GenBank/DDBJ databases">
        <title>Aureispira anguillicida sp. nov., isolated from Leptocephalus of Japanese eel Anguilla japonica.</title>
        <authorList>
            <person name="Yuasa K."/>
            <person name="Mekata T."/>
            <person name="Ikunari K."/>
        </authorList>
    </citation>
    <scope>NUCLEOTIDE SEQUENCE</scope>
    <source>
        <strain evidence="2">EL160426</strain>
    </source>
</reference>
<evidence type="ECO:0000256" key="1">
    <source>
        <dbReference type="SAM" id="Phobius"/>
    </source>
</evidence>
<keyword evidence="1" id="KW-0812">Transmembrane</keyword>
<keyword evidence="1" id="KW-1133">Transmembrane helix</keyword>
<feature type="transmembrane region" description="Helical" evidence="1">
    <location>
        <begin position="119"/>
        <end position="136"/>
    </location>
</feature>
<feature type="transmembrane region" description="Helical" evidence="1">
    <location>
        <begin position="213"/>
        <end position="234"/>
    </location>
</feature>
<dbReference type="GO" id="GO:0016020">
    <property type="term" value="C:membrane"/>
    <property type="evidence" value="ECO:0007669"/>
    <property type="project" value="InterPro"/>
</dbReference>
<dbReference type="RefSeq" id="WP_264789118.1">
    <property type="nucleotide sequence ID" value="NZ_AP026867.1"/>
</dbReference>
<accession>A0A915YIS8</accession>
<evidence type="ECO:0000313" key="2">
    <source>
        <dbReference type="EMBL" id="BDS13868.1"/>
    </source>
</evidence>
<dbReference type="KEGG" id="aup:AsAng_0046310"/>
<evidence type="ECO:0000313" key="3">
    <source>
        <dbReference type="Proteomes" id="UP001060919"/>
    </source>
</evidence>
<dbReference type="NCBIfam" id="TIGR02046">
    <property type="entry name" value="sdhC_b558_fam"/>
    <property type="match status" value="1"/>
</dbReference>
<protein>
    <submittedName>
        <fullName evidence="2">Succinate dehydrogenase cytochrome b subunit</fullName>
    </submittedName>
</protein>
<feature type="transmembrane region" description="Helical" evidence="1">
    <location>
        <begin position="71"/>
        <end position="90"/>
    </location>
</feature>
<proteinExistence type="predicted"/>
<dbReference type="SUPFAM" id="SSF81343">
    <property type="entry name" value="Fumarate reductase respiratory complex transmembrane subunits"/>
    <property type="match status" value="1"/>
</dbReference>
<organism evidence="2 3">
    <name type="scientific">Aureispira anguillae</name>
    <dbReference type="NCBI Taxonomy" id="2864201"/>
    <lineage>
        <taxon>Bacteria</taxon>
        <taxon>Pseudomonadati</taxon>
        <taxon>Bacteroidota</taxon>
        <taxon>Saprospiria</taxon>
        <taxon>Saprospirales</taxon>
        <taxon>Saprospiraceae</taxon>
        <taxon>Aureispira</taxon>
    </lineage>
</organism>
<dbReference type="CDD" id="cd03498">
    <property type="entry name" value="SQR_TypeB_2_TM"/>
    <property type="match status" value="1"/>
</dbReference>